<reference evidence="1" key="2">
    <citation type="journal article" date="2015" name="Data Brief">
        <title>Shoot transcriptome of the giant reed, Arundo donax.</title>
        <authorList>
            <person name="Barrero R.A."/>
            <person name="Guerrero F.D."/>
            <person name="Moolhuijzen P."/>
            <person name="Goolsby J.A."/>
            <person name="Tidwell J."/>
            <person name="Bellgard S.E."/>
            <person name="Bellgard M.I."/>
        </authorList>
    </citation>
    <scope>NUCLEOTIDE SEQUENCE</scope>
    <source>
        <tissue evidence="1">Shoot tissue taken approximately 20 cm above the soil surface</tissue>
    </source>
</reference>
<evidence type="ECO:0000313" key="1">
    <source>
        <dbReference type="EMBL" id="JAE15789.1"/>
    </source>
</evidence>
<accession>A0A0A9FX42</accession>
<sequence>MLYVYSDTFDVSKSSFLKLVPSLS</sequence>
<protein>
    <submittedName>
        <fullName evidence="1">Uncharacterized protein</fullName>
    </submittedName>
</protein>
<proteinExistence type="predicted"/>
<dbReference type="AlphaFoldDB" id="A0A0A9FX42"/>
<organism evidence="1">
    <name type="scientific">Arundo donax</name>
    <name type="common">Giant reed</name>
    <name type="synonym">Donax arundinaceus</name>
    <dbReference type="NCBI Taxonomy" id="35708"/>
    <lineage>
        <taxon>Eukaryota</taxon>
        <taxon>Viridiplantae</taxon>
        <taxon>Streptophyta</taxon>
        <taxon>Embryophyta</taxon>
        <taxon>Tracheophyta</taxon>
        <taxon>Spermatophyta</taxon>
        <taxon>Magnoliopsida</taxon>
        <taxon>Liliopsida</taxon>
        <taxon>Poales</taxon>
        <taxon>Poaceae</taxon>
        <taxon>PACMAD clade</taxon>
        <taxon>Arundinoideae</taxon>
        <taxon>Arundineae</taxon>
        <taxon>Arundo</taxon>
    </lineage>
</organism>
<reference evidence="1" key="1">
    <citation type="submission" date="2014-09" db="EMBL/GenBank/DDBJ databases">
        <authorList>
            <person name="Magalhaes I.L.F."/>
            <person name="Oliveira U."/>
            <person name="Santos F.R."/>
            <person name="Vidigal T.H.D.A."/>
            <person name="Brescovit A.D."/>
            <person name="Santos A.J."/>
        </authorList>
    </citation>
    <scope>NUCLEOTIDE SEQUENCE</scope>
    <source>
        <tissue evidence="1">Shoot tissue taken approximately 20 cm above the soil surface</tissue>
    </source>
</reference>
<dbReference type="EMBL" id="GBRH01182107">
    <property type="protein sequence ID" value="JAE15789.1"/>
    <property type="molecule type" value="Transcribed_RNA"/>
</dbReference>
<name>A0A0A9FX42_ARUDO</name>